<reference evidence="9 10" key="1">
    <citation type="submission" date="2023-10" db="EMBL/GenBank/DDBJ databases">
        <title>complete genome sequence of Corynebacterium pseudokroppenstedtii P15-C1.</title>
        <authorList>
            <person name="Bruggemann H."/>
            <person name="Poehlein A."/>
        </authorList>
    </citation>
    <scope>NUCLEOTIDE SEQUENCE [LARGE SCALE GENOMIC DNA]</scope>
    <source>
        <strain evidence="9 10">P15_C1</strain>
    </source>
</reference>
<gene>
    <name evidence="9" type="ORF">Q0N40_02900</name>
</gene>
<dbReference type="InterPro" id="IPR051907">
    <property type="entry name" value="DoxX-like_oxidoreductase"/>
</dbReference>
<sequence length="166" mass="17687">MSTKLDPFFRDAGLFIFRLVLGFLFVMHGWQNAVTKGWGSTRDSFAAMNIPATDIAATLASWGELITGVLLIVGLLTRLSSLVLVIDMAGAFWFVHKDAGLWSSDGGYEYVLVLGACALLLLLTGPGVVSVDKLLFGRKKNSSDAPAAPVSSEIAQPRDGVEPTVA</sequence>
<dbReference type="EMBL" id="CP137757">
    <property type="protein sequence ID" value="WPF25512.1"/>
    <property type="molecule type" value="Genomic_DNA"/>
</dbReference>
<dbReference type="RefSeq" id="WP_204088173.1">
    <property type="nucleotide sequence ID" value="NZ_CP137757.1"/>
</dbReference>
<evidence type="ECO:0000256" key="6">
    <source>
        <dbReference type="ARBA" id="ARBA00023136"/>
    </source>
</evidence>
<evidence type="ECO:0000256" key="1">
    <source>
        <dbReference type="ARBA" id="ARBA00004651"/>
    </source>
</evidence>
<dbReference type="Pfam" id="PF07681">
    <property type="entry name" value="DoxX"/>
    <property type="match status" value="1"/>
</dbReference>
<proteinExistence type="inferred from homology"/>
<dbReference type="AlphaFoldDB" id="A0AAU0Q098"/>
<feature type="transmembrane region" description="Helical" evidence="8">
    <location>
        <begin position="50"/>
        <end position="72"/>
    </location>
</feature>
<dbReference type="Proteomes" id="UP001174314">
    <property type="component" value="Chromosome"/>
</dbReference>
<evidence type="ECO:0000256" key="7">
    <source>
        <dbReference type="SAM" id="MobiDB-lite"/>
    </source>
</evidence>
<protein>
    <submittedName>
        <fullName evidence="9">DoxX family protein</fullName>
    </submittedName>
</protein>
<dbReference type="PANTHER" id="PTHR33452">
    <property type="entry name" value="OXIDOREDUCTASE CATD-RELATED"/>
    <property type="match status" value="1"/>
</dbReference>
<feature type="transmembrane region" description="Helical" evidence="8">
    <location>
        <begin position="79"/>
        <end position="96"/>
    </location>
</feature>
<feature type="transmembrane region" description="Helical" evidence="8">
    <location>
        <begin position="12"/>
        <end position="30"/>
    </location>
</feature>
<organism evidence="9 10">
    <name type="scientific">Corynebacterium pseudokroppenstedtii</name>
    <dbReference type="NCBI Taxonomy" id="2804917"/>
    <lineage>
        <taxon>Bacteria</taxon>
        <taxon>Bacillati</taxon>
        <taxon>Actinomycetota</taxon>
        <taxon>Actinomycetes</taxon>
        <taxon>Mycobacteriales</taxon>
        <taxon>Corynebacteriaceae</taxon>
        <taxon>Corynebacterium</taxon>
    </lineage>
</organism>
<evidence type="ECO:0000256" key="5">
    <source>
        <dbReference type="ARBA" id="ARBA00022989"/>
    </source>
</evidence>
<dbReference type="GO" id="GO:0005886">
    <property type="term" value="C:plasma membrane"/>
    <property type="evidence" value="ECO:0007669"/>
    <property type="project" value="UniProtKB-SubCell"/>
</dbReference>
<accession>A0AAU0Q098</accession>
<evidence type="ECO:0000256" key="4">
    <source>
        <dbReference type="ARBA" id="ARBA00022692"/>
    </source>
</evidence>
<keyword evidence="4 8" id="KW-0812">Transmembrane</keyword>
<dbReference type="PANTHER" id="PTHR33452:SF1">
    <property type="entry name" value="INNER MEMBRANE PROTEIN YPHA-RELATED"/>
    <property type="match status" value="1"/>
</dbReference>
<dbReference type="InterPro" id="IPR032808">
    <property type="entry name" value="DoxX"/>
</dbReference>
<keyword evidence="6 8" id="KW-0472">Membrane</keyword>
<dbReference type="KEGG" id="cpsk:Q0N40_02900"/>
<feature type="region of interest" description="Disordered" evidence="7">
    <location>
        <begin position="140"/>
        <end position="166"/>
    </location>
</feature>
<keyword evidence="5 8" id="KW-1133">Transmembrane helix</keyword>
<comment type="subcellular location">
    <subcellularLocation>
        <location evidence="1">Cell membrane</location>
        <topology evidence="1">Multi-pass membrane protein</topology>
    </subcellularLocation>
</comment>
<evidence type="ECO:0000313" key="10">
    <source>
        <dbReference type="Proteomes" id="UP001174314"/>
    </source>
</evidence>
<name>A0AAU0Q098_9CORY</name>
<evidence type="ECO:0000256" key="2">
    <source>
        <dbReference type="ARBA" id="ARBA00006679"/>
    </source>
</evidence>
<comment type="similarity">
    <text evidence="2">Belongs to the DoxX family.</text>
</comment>
<evidence type="ECO:0000256" key="3">
    <source>
        <dbReference type="ARBA" id="ARBA00022475"/>
    </source>
</evidence>
<keyword evidence="3" id="KW-1003">Cell membrane</keyword>
<evidence type="ECO:0000313" key="9">
    <source>
        <dbReference type="EMBL" id="WPF25512.1"/>
    </source>
</evidence>
<keyword evidence="10" id="KW-1185">Reference proteome</keyword>
<feature type="transmembrane region" description="Helical" evidence="8">
    <location>
        <begin position="108"/>
        <end position="131"/>
    </location>
</feature>
<evidence type="ECO:0000256" key="8">
    <source>
        <dbReference type="SAM" id="Phobius"/>
    </source>
</evidence>